<dbReference type="PIRSF" id="PIRSF036426">
    <property type="entry name" value="Sirohaem_synth"/>
    <property type="match status" value="1"/>
</dbReference>
<comment type="caution">
    <text evidence="22">The sequence shown here is derived from an EMBL/GenBank/DDBJ whole genome shotgun (WGS) entry which is preliminary data.</text>
</comment>
<evidence type="ECO:0000259" key="19">
    <source>
        <dbReference type="Pfam" id="PF00590"/>
    </source>
</evidence>
<dbReference type="FunFam" id="3.30.160.110:FF:000001">
    <property type="entry name" value="Siroheme synthase"/>
    <property type="match status" value="1"/>
</dbReference>
<evidence type="ECO:0000313" key="22">
    <source>
        <dbReference type="EMBL" id="RLM25127.1"/>
    </source>
</evidence>
<feature type="binding site" evidence="16">
    <location>
        <begin position="43"/>
        <end position="44"/>
    </location>
    <ligand>
        <name>NAD(+)</name>
        <dbReference type="ChEBI" id="CHEBI:57540"/>
    </ligand>
</feature>
<dbReference type="Gene3D" id="1.10.8.210">
    <property type="entry name" value="Sirohaem synthase, dimerisation domain"/>
    <property type="match status" value="1"/>
</dbReference>
<dbReference type="FunFam" id="3.30.950.10:FF:000001">
    <property type="entry name" value="Siroheme synthase"/>
    <property type="match status" value="1"/>
</dbReference>
<dbReference type="GO" id="GO:0051266">
    <property type="term" value="F:sirohydrochlorin ferrochelatase activity"/>
    <property type="evidence" value="ECO:0007669"/>
    <property type="project" value="UniProtKB-EC"/>
</dbReference>
<dbReference type="InterPro" id="IPR028281">
    <property type="entry name" value="Sirohaem_synthase_central"/>
</dbReference>
<evidence type="ECO:0000256" key="14">
    <source>
        <dbReference type="ARBA" id="ARBA00047561"/>
    </source>
</evidence>
<feature type="modified residue" description="Phosphoserine" evidence="16">
    <location>
        <position position="128"/>
    </location>
</feature>
<dbReference type="InterPro" id="IPR003043">
    <property type="entry name" value="Uropor_MeTrfase_CS"/>
</dbReference>
<feature type="domain" description="Tetrapyrrole methylase" evidence="19">
    <location>
        <begin position="218"/>
        <end position="426"/>
    </location>
</feature>
<comment type="similarity">
    <text evidence="2 18">Belongs to the precorrin methyltransferase family.</text>
</comment>
<dbReference type="EMBL" id="MJLZ01000013">
    <property type="protein sequence ID" value="RLM25127.1"/>
    <property type="molecule type" value="Genomic_DNA"/>
</dbReference>
<proteinExistence type="inferred from homology"/>
<gene>
    <name evidence="16" type="primary">cysG</name>
    <name evidence="22" type="ORF">BIY29_07625</name>
</gene>
<dbReference type="InterPro" id="IPR035996">
    <property type="entry name" value="4pyrrol_Methylase_sf"/>
</dbReference>
<feature type="active site" description="Proton donor" evidence="16 17">
    <location>
        <position position="270"/>
    </location>
</feature>
<evidence type="ECO:0000256" key="2">
    <source>
        <dbReference type="ARBA" id="ARBA00005879"/>
    </source>
</evidence>
<evidence type="ECO:0000256" key="3">
    <source>
        <dbReference type="ARBA" id="ARBA00022553"/>
    </source>
</evidence>
<name>A0A421DPT3_9GAMM</name>
<dbReference type="InterPro" id="IPR006366">
    <property type="entry name" value="CobA/CysG_C"/>
</dbReference>
<dbReference type="Gene3D" id="3.30.950.10">
    <property type="entry name" value="Methyltransferase, Cobalt-precorrin-4 Transmethylase, Domain 2"/>
    <property type="match status" value="1"/>
</dbReference>
<dbReference type="RefSeq" id="WP_121574589.1">
    <property type="nucleotide sequence ID" value="NZ_MJLZ01000013.1"/>
</dbReference>
<evidence type="ECO:0000256" key="10">
    <source>
        <dbReference type="ARBA" id="ARBA00023239"/>
    </source>
</evidence>
<dbReference type="NCBIfam" id="TIGR01469">
    <property type="entry name" value="cobA_cysG_Cterm"/>
    <property type="match status" value="1"/>
</dbReference>
<feature type="binding site" evidence="16">
    <location>
        <begin position="301"/>
        <end position="303"/>
    </location>
    <ligand>
        <name>S-adenosyl-L-methionine</name>
        <dbReference type="ChEBI" id="CHEBI:59789"/>
    </ligand>
</feature>
<dbReference type="SUPFAM" id="SSF51735">
    <property type="entry name" value="NAD(P)-binding Rossmann-fold domains"/>
    <property type="match status" value="1"/>
</dbReference>
<feature type="binding site" evidence="16">
    <location>
        <begin position="331"/>
        <end position="332"/>
    </location>
    <ligand>
        <name>S-adenosyl-L-methionine</name>
        <dbReference type="ChEBI" id="CHEBI:59789"/>
    </ligand>
</feature>
<keyword evidence="3 16" id="KW-0597">Phosphoprotein</keyword>
<evidence type="ECO:0000256" key="9">
    <source>
        <dbReference type="ARBA" id="ARBA00023027"/>
    </source>
</evidence>
<dbReference type="InterPro" id="IPR019478">
    <property type="entry name" value="Sirohaem_synthase_dimer_dom"/>
</dbReference>
<dbReference type="GO" id="GO:0009236">
    <property type="term" value="P:cobalamin biosynthetic process"/>
    <property type="evidence" value="ECO:0007669"/>
    <property type="project" value="UniProtKB-UniRule"/>
</dbReference>
<dbReference type="EC" id="1.3.1.76" evidence="16"/>
<dbReference type="SUPFAM" id="SSF53790">
    <property type="entry name" value="Tetrapyrrole methylase"/>
    <property type="match status" value="1"/>
</dbReference>
<feature type="region of interest" description="Uroporphyrinogen-III C-methyltransferase" evidence="16">
    <location>
        <begin position="216"/>
        <end position="459"/>
    </location>
</feature>
<comment type="pathway">
    <text evidence="1 16">Porphyrin-containing compound metabolism; siroheme biosynthesis; sirohydrochlorin from precorrin-2: step 1/1.</text>
</comment>
<comment type="catalytic activity">
    <reaction evidence="16">
        <text>siroheme + 2 H(+) = sirohydrochlorin + Fe(2+)</text>
        <dbReference type="Rhea" id="RHEA:24360"/>
        <dbReference type="ChEBI" id="CHEBI:15378"/>
        <dbReference type="ChEBI" id="CHEBI:29033"/>
        <dbReference type="ChEBI" id="CHEBI:58351"/>
        <dbReference type="ChEBI" id="CHEBI:60052"/>
        <dbReference type="EC" id="4.99.1.4"/>
    </reaction>
</comment>
<dbReference type="Pfam" id="PF14824">
    <property type="entry name" value="Sirohm_synth_M"/>
    <property type="match status" value="1"/>
</dbReference>
<evidence type="ECO:0000256" key="8">
    <source>
        <dbReference type="ARBA" id="ARBA00023002"/>
    </source>
</evidence>
<keyword evidence="7 16" id="KW-0949">S-adenosyl-L-methionine</keyword>
<evidence type="ECO:0000259" key="21">
    <source>
        <dbReference type="Pfam" id="PF14824"/>
    </source>
</evidence>
<dbReference type="CDD" id="cd11642">
    <property type="entry name" value="SUMT"/>
    <property type="match status" value="1"/>
</dbReference>
<evidence type="ECO:0000256" key="18">
    <source>
        <dbReference type="RuleBase" id="RU003960"/>
    </source>
</evidence>
<dbReference type="GO" id="GO:0051287">
    <property type="term" value="F:NAD binding"/>
    <property type="evidence" value="ECO:0007669"/>
    <property type="project" value="InterPro"/>
</dbReference>
<evidence type="ECO:0000256" key="17">
    <source>
        <dbReference type="PIRSR" id="PIRSR036426-1"/>
    </source>
</evidence>
<dbReference type="NCBIfam" id="NF007922">
    <property type="entry name" value="PRK10637.1"/>
    <property type="match status" value="1"/>
</dbReference>
<evidence type="ECO:0000256" key="11">
    <source>
        <dbReference type="ARBA" id="ARBA00023244"/>
    </source>
</evidence>
<dbReference type="UniPathway" id="UPA00148">
    <property type="reaction ID" value="UER00211"/>
</dbReference>
<keyword evidence="5 16" id="KW-0489">Methyltransferase</keyword>
<feature type="binding site" evidence="16">
    <location>
        <position position="306"/>
    </location>
    <ligand>
        <name>S-adenosyl-L-methionine</name>
        <dbReference type="ChEBI" id="CHEBI:59789"/>
    </ligand>
</feature>
<dbReference type="InterPro" id="IPR050161">
    <property type="entry name" value="Siro_Cobalamin_biosynth"/>
</dbReference>
<evidence type="ECO:0000256" key="15">
    <source>
        <dbReference type="ARBA" id="ARBA00060548"/>
    </source>
</evidence>
<evidence type="ECO:0000256" key="4">
    <source>
        <dbReference type="ARBA" id="ARBA00022573"/>
    </source>
</evidence>
<feature type="domain" description="Siroheme synthase central" evidence="21">
    <location>
        <begin position="124"/>
        <end position="145"/>
    </location>
</feature>
<comment type="pathway">
    <text evidence="16">Cofactor biosynthesis; adenosylcobalamin biosynthesis; sirohydrochlorin from precorrin-2: step 1/1.</text>
</comment>
<dbReference type="PROSITE" id="PS00840">
    <property type="entry name" value="SUMT_2"/>
    <property type="match status" value="1"/>
</dbReference>
<keyword evidence="4 16" id="KW-0169">Cobalamin biosynthesis</keyword>
<dbReference type="AlphaFoldDB" id="A0A421DPT3"/>
<dbReference type="NCBIfam" id="NF004790">
    <property type="entry name" value="PRK06136.1"/>
    <property type="match status" value="1"/>
</dbReference>
<dbReference type="InterPro" id="IPR000878">
    <property type="entry name" value="4pyrrol_Mease"/>
</dbReference>
<dbReference type="Gene3D" id="3.40.50.720">
    <property type="entry name" value="NAD(P)-binding Rossmann-like Domain"/>
    <property type="match status" value="1"/>
</dbReference>
<feature type="binding site" evidence="16">
    <location>
        <position position="382"/>
    </location>
    <ligand>
        <name>S-adenosyl-L-methionine</name>
        <dbReference type="ChEBI" id="CHEBI:59789"/>
    </ligand>
</feature>
<dbReference type="GO" id="GO:0004851">
    <property type="term" value="F:uroporphyrin-III C-methyltransferase activity"/>
    <property type="evidence" value="ECO:0007669"/>
    <property type="project" value="UniProtKB-UniRule"/>
</dbReference>
<keyword evidence="6 16" id="KW-0808">Transferase</keyword>
<keyword evidence="23" id="KW-1185">Reference proteome</keyword>
<evidence type="ECO:0000256" key="12">
    <source>
        <dbReference type="ARBA" id="ARBA00023268"/>
    </source>
</evidence>
<comment type="catalytic activity">
    <reaction evidence="14 16">
        <text>precorrin-2 + NAD(+) = sirohydrochlorin + NADH + 2 H(+)</text>
        <dbReference type="Rhea" id="RHEA:15613"/>
        <dbReference type="ChEBI" id="CHEBI:15378"/>
        <dbReference type="ChEBI" id="CHEBI:57540"/>
        <dbReference type="ChEBI" id="CHEBI:57945"/>
        <dbReference type="ChEBI" id="CHEBI:58351"/>
        <dbReference type="ChEBI" id="CHEBI:58827"/>
        <dbReference type="EC" id="1.3.1.76"/>
    </reaction>
</comment>
<keyword evidence="11 16" id="KW-0627">Porphyrin biosynthesis</keyword>
<dbReference type="PANTHER" id="PTHR45790:SF1">
    <property type="entry name" value="SIROHEME SYNTHASE"/>
    <property type="match status" value="1"/>
</dbReference>
<dbReference type="Pfam" id="PF13241">
    <property type="entry name" value="NAD_binding_7"/>
    <property type="match status" value="1"/>
</dbReference>
<dbReference type="InterPro" id="IPR036291">
    <property type="entry name" value="NAD(P)-bd_dom_sf"/>
</dbReference>
<dbReference type="PANTHER" id="PTHR45790">
    <property type="entry name" value="SIROHEME SYNTHASE-RELATED"/>
    <property type="match status" value="1"/>
</dbReference>
<feature type="binding site" evidence="16">
    <location>
        <position position="225"/>
    </location>
    <ligand>
        <name>S-adenosyl-L-methionine</name>
        <dbReference type="ChEBI" id="CHEBI:59789"/>
    </ligand>
</feature>
<dbReference type="InterPro" id="IPR012409">
    <property type="entry name" value="Sirohaem_synth"/>
</dbReference>
<dbReference type="OrthoDB" id="9815856at2"/>
<comment type="pathway">
    <text evidence="13 16">Porphyrin-containing compound metabolism; siroheme biosynthesis; precorrin-2 from uroporphyrinogen III: step 1/1.</text>
</comment>
<sequence length="459" mass="51029">MDYLPIFCQLRDKHCLLVGGGEIAERKARLLLDAGAMLTVNALNFNEQFVRWQEETRVTLVQSGFNPDLLNNTWLVIAATDDHDINRQVYESASKQQIFCNIVDDVENTGFIMPSIVDRSPIMIAVSSGGTAPVLARILREKLESILPQHLGNLATLAGELRQRVKTRFRNTNIRRRFWEKLFIHDRLAQSLANNDATSVHQLTEQLFSAPLDDRGEVVLVGAGPGDAGLLTLKGLQQLQQADIVVYDRLVSESVLNLIRRDAERIFVGKQSGNHCIPQEQINQLLQEKALAGKRVVRLKGGDPFIFGRGGEELEHLQQAGIPFSVVPGITAASGCSAYSGIPLTHRNYAQGVRLITGHVQQDTELDWNSLAVEKQTLVFYMGLQQADYIQSKLIEQRLPETVPVALIENGTFTTQRVLTGQLSQLGELAKQAVSPSLIIIGDVVSLREKLNWFSQKPE</sequence>
<feature type="domain" description="Sirohaem synthase dimerisation" evidence="20">
    <location>
        <begin position="150"/>
        <end position="207"/>
    </location>
</feature>
<dbReference type="EC" id="4.99.1.4" evidence="16"/>
<comment type="similarity">
    <text evidence="16">In the N-terminal section; belongs to the precorrin-2 dehydrogenase / sirohydrochlorin ferrochelatase family.</text>
</comment>
<evidence type="ECO:0000313" key="23">
    <source>
        <dbReference type="Proteomes" id="UP000285648"/>
    </source>
</evidence>
<dbReference type="InterPro" id="IPR014777">
    <property type="entry name" value="4pyrrole_Mease_sub1"/>
</dbReference>
<keyword evidence="8 16" id="KW-0560">Oxidoreductase</keyword>
<dbReference type="InterPro" id="IPR014776">
    <property type="entry name" value="4pyrrole_Mease_sub2"/>
</dbReference>
<feature type="active site" description="Proton acceptor" evidence="16 17">
    <location>
        <position position="248"/>
    </location>
</feature>
<dbReference type="UniPathway" id="UPA00262">
    <property type="reaction ID" value="UER00211"/>
</dbReference>
<dbReference type="PROSITE" id="PS00839">
    <property type="entry name" value="SUMT_1"/>
    <property type="match status" value="1"/>
</dbReference>
<dbReference type="Gene3D" id="3.30.160.110">
    <property type="entry name" value="Siroheme synthase, domain 2"/>
    <property type="match status" value="1"/>
</dbReference>
<dbReference type="HAMAP" id="MF_01646">
    <property type="entry name" value="Siroheme_synth"/>
    <property type="match status" value="1"/>
</dbReference>
<feature type="binding site" evidence="16">
    <location>
        <begin position="22"/>
        <end position="23"/>
    </location>
    <ligand>
        <name>NAD(+)</name>
        <dbReference type="ChEBI" id="CHEBI:57540"/>
    </ligand>
</feature>
<comment type="function">
    <text evidence="16">Multifunctional enzyme that catalyzes the SAM-dependent methylations of uroporphyrinogen III at position C-2 and C-7 to form precorrin-2 via precorrin-1. Then it catalyzes the NAD-dependent ring dehydrogenation of precorrin-2 to yield sirohydrochlorin. Finally, it catalyzes the ferrochelation of sirohydrochlorin to yield siroheme.</text>
</comment>
<dbReference type="FunFam" id="3.40.1010.10:FF:000001">
    <property type="entry name" value="Siroheme synthase"/>
    <property type="match status" value="1"/>
</dbReference>
<organism evidence="22 23">
    <name type="scientific">Brenneria alni</name>
    <dbReference type="NCBI Taxonomy" id="71656"/>
    <lineage>
        <taxon>Bacteria</taxon>
        <taxon>Pseudomonadati</taxon>
        <taxon>Pseudomonadota</taxon>
        <taxon>Gammaproteobacteria</taxon>
        <taxon>Enterobacterales</taxon>
        <taxon>Pectobacteriaceae</taxon>
        <taxon>Brenneria</taxon>
    </lineage>
</organism>
<dbReference type="Pfam" id="PF00590">
    <property type="entry name" value="TP_methylase"/>
    <property type="match status" value="1"/>
</dbReference>
<keyword evidence="12 16" id="KW-0511">Multifunctional enzyme</keyword>
<dbReference type="EC" id="2.1.1.107" evidence="16"/>
<dbReference type="NCBIfam" id="TIGR01470">
    <property type="entry name" value="cysG_Nterm"/>
    <property type="match status" value="1"/>
</dbReference>
<evidence type="ECO:0000256" key="5">
    <source>
        <dbReference type="ARBA" id="ARBA00022603"/>
    </source>
</evidence>
<dbReference type="Gene3D" id="3.40.1010.10">
    <property type="entry name" value="Cobalt-precorrin-4 Transmethylase, Domain 1"/>
    <property type="match status" value="1"/>
</dbReference>
<evidence type="ECO:0000259" key="20">
    <source>
        <dbReference type="Pfam" id="PF10414"/>
    </source>
</evidence>
<keyword evidence="9 16" id="KW-0520">NAD</keyword>
<evidence type="ECO:0000256" key="7">
    <source>
        <dbReference type="ARBA" id="ARBA00022691"/>
    </source>
</evidence>
<feature type="region of interest" description="Precorrin-2 dehydrogenase / sirohydrochlorin ferrochelatase" evidence="16">
    <location>
        <begin position="1"/>
        <end position="203"/>
    </location>
</feature>
<dbReference type="Proteomes" id="UP000285648">
    <property type="component" value="Unassembled WGS sequence"/>
</dbReference>
<comment type="similarity">
    <text evidence="16">In the C-terminal section; belongs to the precorrin methyltransferase family.</text>
</comment>
<comment type="pathway">
    <text evidence="15 16">Cofactor biosynthesis; adenosylcobalamin biosynthesis; precorrin-2 from uroporphyrinogen III: step 1/1.</text>
</comment>
<dbReference type="InterPro" id="IPR006367">
    <property type="entry name" value="Sirohaem_synthase_N"/>
</dbReference>
<dbReference type="GO" id="GO:0043115">
    <property type="term" value="F:precorrin-2 dehydrogenase activity"/>
    <property type="evidence" value="ECO:0007669"/>
    <property type="project" value="UniProtKB-UniRule"/>
</dbReference>
<dbReference type="InterPro" id="IPR037115">
    <property type="entry name" value="Sirohaem_synt_dimer_dom_sf"/>
</dbReference>
<keyword evidence="10 16" id="KW-0456">Lyase</keyword>
<evidence type="ECO:0000256" key="16">
    <source>
        <dbReference type="HAMAP-Rule" id="MF_01646"/>
    </source>
</evidence>
<comment type="catalytic activity">
    <reaction evidence="16">
        <text>uroporphyrinogen III + 2 S-adenosyl-L-methionine = precorrin-2 + 2 S-adenosyl-L-homocysteine + H(+)</text>
        <dbReference type="Rhea" id="RHEA:32459"/>
        <dbReference type="ChEBI" id="CHEBI:15378"/>
        <dbReference type="ChEBI" id="CHEBI:57308"/>
        <dbReference type="ChEBI" id="CHEBI:57856"/>
        <dbReference type="ChEBI" id="CHEBI:58827"/>
        <dbReference type="ChEBI" id="CHEBI:59789"/>
        <dbReference type="EC" id="2.1.1.107"/>
    </reaction>
</comment>
<dbReference type="GO" id="GO:0032259">
    <property type="term" value="P:methylation"/>
    <property type="evidence" value="ECO:0007669"/>
    <property type="project" value="UniProtKB-KW"/>
</dbReference>
<reference evidence="22 23" key="1">
    <citation type="submission" date="2016-09" db="EMBL/GenBank/DDBJ databases">
        <authorList>
            <person name="Doonan J."/>
            <person name="Pachebat J.A."/>
            <person name="Golyshin P.N."/>
            <person name="Denman S."/>
            <person name="Mcdonald J.E."/>
        </authorList>
    </citation>
    <scope>NUCLEOTIDE SEQUENCE [LARGE SCALE GENOMIC DNA]</scope>
    <source>
        <strain evidence="22 23">NCPPB 3934</strain>
    </source>
</reference>
<evidence type="ECO:0000256" key="13">
    <source>
        <dbReference type="ARBA" id="ARBA00025705"/>
    </source>
</evidence>
<dbReference type="GO" id="GO:0019354">
    <property type="term" value="P:siroheme biosynthetic process"/>
    <property type="evidence" value="ECO:0007669"/>
    <property type="project" value="UniProtKB-UniRule"/>
</dbReference>
<accession>A0A421DPT3</accession>
<protein>
    <recommendedName>
        <fullName evidence="16">Siroheme synthase</fullName>
    </recommendedName>
    <domain>
        <recommendedName>
            <fullName evidence="16">Uroporphyrinogen-III C-methyltransferase</fullName>
            <shortName evidence="16">Urogen III methylase</shortName>
            <ecNumber evidence="16">2.1.1.107</ecNumber>
        </recommendedName>
        <alternativeName>
            <fullName evidence="16">SUMT</fullName>
        </alternativeName>
        <alternativeName>
            <fullName evidence="16">Uroporphyrinogen III methylase</fullName>
            <shortName evidence="16">UROM</shortName>
        </alternativeName>
    </domain>
    <domain>
        <recommendedName>
            <fullName evidence="16">Precorrin-2 dehydrogenase</fullName>
            <ecNumber evidence="16">1.3.1.76</ecNumber>
        </recommendedName>
    </domain>
    <domain>
        <recommendedName>
            <fullName evidence="16">Sirohydrochlorin ferrochelatase</fullName>
            <ecNumber evidence="16">4.99.1.4</ecNumber>
        </recommendedName>
    </domain>
</protein>
<feature type="binding site" evidence="16">
    <location>
        <position position="411"/>
    </location>
    <ligand>
        <name>S-adenosyl-L-methionine</name>
        <dbReference type="ChEBI" id="CHEBI:59789"/>
    </ligand>
</feature>
<evidence type="ECO:0000256" key="1">
    <source>
        <dbReference type="ARBA" id="ARBA00005010"/>
    </source>
</evidence>
<dbReference type="Pfam" id="PF10414">
    <property type="entry name" value="CysG_dimeriser"/>
    <property type="match status" value="1"/>
</dbReference>
<comment type="pathway">
    <text evidence="16">Porphyrin-containing compound metabolism; siroheme biosynthesis; siroheme from sirohydrochlorin: step 1/1.</text>
</comment>
<evidence type="ECO:0000256" key="6">
    <source>
        <dbReference type="ARBA" id="ARBA00022679"/>
    </source>
</evidence>
<dbReference type="SUPFAM" id="SSF75615">
    <property type="entry name" value="Siroheme synthase middle domains-like"/>
    <property type="match status" value="1"/>
</dbReference>